<dbReference type="AlphaFoldDB" id="S6AHJ1"/>
<dbReference type="PANTHER" id="PTHR43267:SF1">
    <property type="entry name" value="TRNA THREONYLCARBAMOYLADENOSINE DEHYDRATASE"/>
    <property type="match status" value="1"/>
</dbReference>
<dbReference type="InterPro" id="IPR000594">
    <property type="entry name" value="ThiF_NAD_FAD-bd"/>
</dbReference>
<dbReference type="HOGENOM" id="CLU_041781_0_0_4"/>
<evidence type="ECO:0000313" key="3">
    <source>
        <dbReference type="Proteomes" id="UP000015559"/>
    </source>
</evidence>
<sequence length="482" mass="53961">MNKPRITLLASHERELLGHLQSHPQGHEMAAVVLFRRLSHLTPGLAESDRYIAVRVIPFENDWVTSSSDTHISFELKYLRDLFRQSEEESLVFGFVHNHPGGYPDFSHVDDDNERTLLRALTNRNGKDIHFVAMLWTNNAWKARIRYGQQPESVQKVRHILVHGRPLKLYEYEKTEFADEDISARHAAAFGQPFVDKLKSLRVGIVGAGGTGSPTALLLARAGVGELVVIDNDKLERSNLNRVRGAGLDDVGKNKAQILKDFIALLKLPTNVAALESLIDQDPAALDALASCDVIFGCTDDQIGREILNTALYAYAQPYIDMGLGGQIAEDAEGHPYLRYHHGRISTILPESGECLFCQGVIKDVWIRHQYALRQNPNLAAEEARERYLVGGGEQAPGVGPFTSAIADYGVATLFDLIKPFRKLPGELRSDFFTVDFVKMEFQSRSERNDTACVYCQQKAYLVVQEKYRLNRPILGKPNVAL</sequence>
<keyword evidence="3" id="KW-1185">Reference proteome</keyword>
<dbReference type="RefSeq" id="WP_009207080.1">
    <property type="nucleotide sequence ID" value="NC_022357.1"/>
</dbReference>
<accession>S6AHJ1</accession>
<organism evidence="2 3">
    <name type="scientific">Sulfuricella denitrificans (strain DSM 22764 / NBRC 105220 / skB26)</name>
    <dbReference type="NCBI Taxonomy" id="1163617"/>
    <lineage>
        <taxon>Bacteria</taxon>
        <taxon>Pseudomonadati</taxon>
        <taxon>Pseudomonadota</taxon>
        <taxon>Betaproteobacteria</taxon>
        <taxon>Nitrosomonadales</taxon>
        <taxon>Sulfuricellaceae</taxon>
        <taxon>Sulfuricella</taxon>
    </lineage>
</organism>
<evidence type="ECO:0000313" key="2">
    <source>
        <dbReference type="EMBL" id="BAN33974.1"/>
    </source>
</evidence>
<reference evidence="2 3" key="1">
    <citation type="journal article" date="2012" name="Appl. Environ. Microbiol.">
        <title>Draft genome sequence of a psychrotolerant sulfur-oxidizing bacterium, Sulfuricella denitrificans skB26, and proteomic insights into cold adaptation.</title>
        <authorList>
            <person name="Watanabe T."/>
            <person name="Kojima H."/>
            <person name="Fukui M."/>
        </authorList>
    </citation>
    <scope>NUCLEOTIDE SEQUENCE [LARGE SCALE GENOMIC DNA]</scope>
    <source>
        <strain evidence="3">skB26</strain>
    </source>
</reference>
<dbReference type="eggNOG" id="COG0476">
    <property type="taxonomic scope" value="Bacteria"/>
</dbReference>
<dbReference type="CDD" id="cd01483">
    <property type="entry name" value="E1_enzyme_family"/>
    <property type="match status" value="1"/>
</dbReference>
<dbReference type="Pfam" id="PF00899">
    <property type="entry name" value="ThiF"/>
    <property type="match status" value="1"/>
</dbReference>
<dbReference type="InterPro" id="IPR035985">
    <property type="entry name" value="Ubiquitin-activating_enz"/>
</dbReference>
<dbReference type="OrthoDB" id="6377837at2"/>
<dbReference type="EMBL" id="AP013066">
    <property type="protein sequence ID" value="BAN33974.1"/>
    <property type="molecule type" value="Genomic_DNA"/>
</dbReference>
<dbReference type="GO" id="GO:0061504">
    <property type="term" value="P:cyclic threonylcarbamoyladenosine biosynthetic process"/>
    <property type="evidence" value="ECO:0007669"/>
    <property type="project" value="TreeGrafter"/>
</dbReference>
<dbReference type="GO" id="GO:0061503">
    <property type="term" value="F:tRNA threonylcarbamoyladenosine dehydratase"/>
    <property type="evidence" value="ECO:0007669"/>
    <property type="project" value="TreeGrafter"/>
</dbReference>
<dbReference type="STRING" id="1163617.SCD_n00125"/>
<feature type="domain" description="THIF-type NAD/FAD binding fold" evidence="1">
    <location>
        <begin position="185"/>
        <end position="452"/>
    </location>
</feature>
<evidence type="ECO:0000259" key="1">
    <source>
        <dbReference type="Pfam" id="PF00899"/>
    </source>
</evidence>
<gene>
    <name evidence="2" type="ORF">SCD_n00125</name>
</gene>
<dbReference type="GO" id="GO:0008641">
    <property type="term" value="F:ubiquitin-like modifier activating enzyme activity"/>
    <property type="evidence" value="ECO:0007669"/>
    <property type="project" value="InterPro"/>
</dbReference>
<name>S6AHJ1_SULDS</name>
<dbReference type="InterPro" id="IPR045886">
    <property type="entry name" value="ThiF/MoeB/HesA"/>
</dbReference>
<protein>
    <submittedName>
        <fullName evidence="2">Molybdopterin biosynthesis protein MoeB</fullName>
    </submittedName>
</protein>
<dbReference type="KEGG" id="sdr:SCD_n00125"/>
<dbReference type="SUPFAM" id="SSF69572">
    <property type="entry name" value="Activating enzymes of the ubiquitin-like proteins"/>
    <property type="match status" value="1"/>
</dbReference>
<dbReference type="Gene3D" id="3.40.50.720">
    <property type="entry name" value="NAD(P)-binding Rossmann-like Domain"/>
    <property type="match status" value="1"/>
</dbReference>
<proteinExistence type="predicted"/>
<dbReference type="Proteomes" id="UP000015559">
    <property type="component" value="Chromosome"/>
</dbReference>
<dbReference type="PANTHER" id="PTHR43267">
    <property type="entry name" value="TRNA THREONYLCARBAMOYLADENOSINE DEHYDRATASE"/>
    <property type="match status" value="1"/>
</dbReference>